<dbReference type="PANTHER" id="PTHR43798:SF33">
    <property type="entry name" value="HYDROLASE, PUTATIVE (AFU_ORTHOLOGUE AFUA_2G14860)-RELATED"/>
    <property type="match status" value="1"/>
</dbReference>
<dbReference type="KEGG" id="roz:CBI38_06715"/>
<name>A0A2S2BRY5_9NOCA</name>
<keyword evidence="2" id="KW-0378">Hydrolase</keyword>
<dbReference type="SUPFAM" id="SSF53474">
    <property type="entry name" value="alpha/beta-Hydrolases"/>
    <property type="match status" value="1"/>
</dbReference>
<dbReference type="Pfam" id="PF00561">
    <property type="entry name" value="Abhydrolase_1"/>
    <property type="match status" value="1"/>
</dbReference>
<dbReference type="InterPro" id="IPR000073">
    <property type="entry name" value="AB_hydrolase_1"/>
</dbReference>
<evidence type="ECO:0000313" key="3">
    <source>
        <dbReference type="Proteomes" id="UP000245711"/>
    </source>
</evidence>
<reference evidence="2 3" key="1">
    <citation type="submission" date="2017-05" db="EMBL/GenBank/DDBJ databases">
        <title>Isolation of Rhodococcus sp. S2-17 biodegrading of BP-3.</title>
        <authorList>
            <person name="Lee Y."/>
            <person name="Kim K.H."/>
            <person name="Chun B.H."/>
            <person name="Jung H.S."/>
            <person name="Jeon C.O."/>
        </authorList>
    </citation>
    <scope>NUCLEOTIDE SEQUENCE [LARGE SCALE GENOMIC DNA]</scope>
    <source>
        <strain evidence="2 3">S2-17</strain>
    </source>
</reference>
<evidence type="ECO:0000313" key="2">
    <source>
        <dbReference type="EMBL" id="AWK71314.1"/>
    </source>
</evidence>
<protein>
    <submittedName>
        <fullName evidence="2">Hydrolase</fullName>
    </submittedName>
</protein>
<proteinExistence type="predicted"/>
<dbReference type="RefSeq" id="WP_109327475.1">
    <property type="nucleotide sequence ID" value="NZ_CP021354.1"/>
</dbReference>
<dbReference type="InterPro" id="IPR050266">
    <property type="entry name" value="AB_hydrolase_sf"/>
</dbReference>
<dbReference type="AlphaFoldDB" id="A0A2S2BRY5"/>
<dbReference type="PANTHER" id="PTHR43798">
    <property type="entry name" value="MONOACYLGLYCEROL LIPASE"/>
    <property type="match status" value="1"/>
</dbReference>
<gene>
    <name evidence="2" type="ORF">CBI38_06715</name>
</gene>
<dbReference type="OrthoDB" id="5495375at2"/>
<dbReference type="EMBL" id="CP021354">
    <property type="protein sequence ID" value="AWK71314.1"/>
    <property type="molecule type" value="Genomic_DNA"/>
</dbReference>
<dbReference type="GO" id="GO:0016787">
    <property type="term" value="F:hydrolase activity"/>
    <property type="evidence" value="ECO:0007669"/>
    <property type="project" value="UniProtKB-KW"/>
</dbReference>
<organism evidence="2 3">
    <name type="scientific">Rhodococcus oxybenzonivorans</name>
    <dbReference type="NCBI Taxonomy" id="1990687"/>
    <lineage>
        <taxon>Bacteria</taxon>
        <taxon>Bacillati</taxon>
        <taxon>Actinomycetota</taxon>
        <taxon>Actinomycetes</taxon>
        <taxon>Mycobacteriales</taxon>
        <taxon>Nocardiaceae</taxon>
        <taxon>Rhodococcus</taxon>
    </lineage>
</organism>
<evidence type="ECO:0000259" key="1">
    <source>
        <dbReference type="Pfam" id="PF00561"/>
    </source>
</evidence>
<accession>A0A2S2BRY5</accession>
<feature type="domain" description="AB hydrolase-1" evidence="1">
    <location>
        <begin position="25"/>
        <end position="269"/>
    </location>
</feature>
<keyword evidence="3" id="KW-1185">Reference proteome</keyword>
<dbReference type="GO" id="GO:0016020">
    <property type="term" value="C:membrane"/>
    <property type="evidence" value="ECO:0007669"/>
    <property type="project" value="TreeGrafter"/>
</dbReference>
<dbReference type="PRINTS" id="PR00111">
    <property type="entry name" value="ABHYDROLASE"/>
</dbReference>
<sequence length="288" mass="31423">MSPRKLESLVLHNDVLKFVDVGEGPPVVLVHGLLGSHQSWAPQLRRLAKKHRVVAPDLFGHGQSDKPSGDYSLSAHAATLRDLMDNLGISSAAFVGHSLGGGIVMQLSYLFPERVDRLCLVSSGGLGPEVSLFLKAATLPGSELVLPVLASDRLRRTTENILKQLGRLGLPVQPSRSAAETWRSLETVSDRSSRAAFLASTRAVVGLRGQTVSAKQHFSKFESLPSLLVWGGRDRMIPASHAENLRRVVPHSRVEIFPRAGHFPQLDEPELFFRVLDQFLDPASGSDR</sequence>
<dbReference type="InterPro" id="IPR029058">
    <property type="entry name" value="AB_hydrolase_fold"/>
</dbReference>
<dbReference type="Proteomes" id="UP000245711">
    <property type="component" value="Chromosome"/>
</dbReference>
<dbReference type="Gene3D" id="3.40.50.1820">
    <property type="entry name" value="alpha/beta hydrolase"/>
    <property type="match status" value="1"/>
</dbReference>